<dbReference type="RefSeq" id="XP_014497703.1">
    <property type="nucleotide sequence ID" value="XM_014642217.2"/>
</dbReference>
<feature type="compositionally biased region" description="Polar residues" evidence="1">
    <location>
        <begin position="528"/>
        <end position="538"/>
    </location>
</feature>
<feature type="region of interest" description="Disordered" evidence="1">
    <location>
        <begin position="981"/>
        <end position="1004"/>
    </location>
</feature>
<feature type="compositionally biased region" description="Polar residues" evidence="1">
    <location>
        <begin position="194"/>
        <end position="206"/>
    </location>
</feature>
<feature type="compositionally biased region" description="Polar residues" evidence="1">
    <location>
        <begin position="312"/>
        <end position="324"/>
    </location>
</feature>
<evidence type="ECO:0000256" key="1">
    <source>
        <dbReference type="SAM" id="MobiDB-lite"/>
    </source>
</evidence>
<feature type="region of interest" description="Disordered" evidence="1">
    <location>
        <begin position="276"/>
        <end position="337"/>
    </location>
</feature>
<dbReference type="PANTHER" id="PTHR34802">
    <property type="entry name" value="CHORISMATE SYNTHASE"/>
    <property type="match status" value="1"/>
</dbReference>
<protein>
    <submittedName>
        <fullName evidence="3">Uncharacterized protein LOC106759180 isoform X3</fullName>
    </submittedName>
</protein>
<feature type="compositionally biased region" description="Basic and acidic residues" evidence="1">
    <location>
        <begin position="97"/>
        <end position="112"/>
    </location>
</feature>
<dbReference type="Proteomes" id="UP000087766">
    <property type="component" value="Chromosome 4"/>
</dbReference>
<feature type="region of interest" description="Disordered" evidence="1">
    <location>
        <begin position="528"/>
        <end position="551"/>
    </location>
</feature>
<dbReference type="OrthoDB" id="1923709at2759"/>
<evidence type="ECO:0000313" key="2">
    <source>
        <dbReference type="Proteomes" id="UP000087766"/>
    </source>
</evidence>
<feature type="region of interest" description="Disordered" evidence="1">
    <location>
        <begin position="928"/>
        <end position="964"/>
    </location>
</feature>
<dbReference type="AlphaFoldDB" id="A0A1S3TVA1"/>
<feature type="compositionally biased region" description="Basic and acidic residues" evidence="1">
    <location>
        <begin position="208"/>
        <end position="246"/>
    </location>
</feature>
<evidence type="ECO:0000313" key="3">
    <source>
        <dbReference type="RefSeq" id="XP_014497703.1"/>
    </source>
</evidence>
<sequence>MSFESEKQNLLDQATDQGLPKKIKISYTREFLLSLSGLDICRELPSGFDQSLISELEDVSQDRQRSSGGLSMHSFRRNDYGSSPPTRGDSFPRGVHGKWETRSSGRSDKDSDSQSEWDSDSTKRFGNQSRRSWQGPEHDGLLGSGSFPRPSGYTPGLSAPKLKANDSYQLNRSSEPYHPPRPYKAPHSRRETNDSYNDETFGSSEYTSEDRAEEERKRRASFELMRKEQHKAFQDKHKLNPEKNNDDFDITSLVEDDEKRLVNRSNESVEPHVTLAALSNDEKSSSLSQTLSAARPLVPPGFASTKLERNFATKTSLSTHSTEAGQPAPGDTGVLDIPDVKIGTGDQLRKRSALSEVLEASQLNAEVKGKEDVGVLNPDNSNSILYKLFGNASTVDSDKSTSIIEQPDHKADVTWSPHAFQSSKFAHWFVEEEKNPVDDMTQRPNDLLSLIVGGENGGLQTSNVETTGHIASNFSLRNPEPISEHMASNAAHTTIDNSAQLSKSDKPEVSPAVLTCEDLEQSILLQVSENGSSHQQPIQDKDLDTKTEQSTSIDNHASLHLLSLLQKGTSPSDMELSSILDSTDKVPNSDGFTTSNVLDNPGEENAEVSNSSKTLTLETLFGSAFMKELQSVGAPLSVQRGSVGSAGPNVSESLLFPFPTSDNVHPPTGEHTLNRHGSGVLPPEQTHQPKTNRFDEQWLGYSDSQGDVNSSLLQSEFPKASGFKVPRDIHLPEEDNFITVSDPLQNFLSAGNIVKTDMSQDTTVDITRKLAALNPAFRDDRLVMRNHEGPAYPHGGPFDMREPGISYQNLNVQRSQQIHPQLNHGGPMFNQLDSHPPHISSYMRLPNPEGMIHHDSPPNHQFPGNMLHPPFHQSSSALPGFDSPVHSMLQQMHMQGNHPTPHLLRGFPRGGPMPSHPNNPMTGFMQEPNPIQGQGFPFSGHQHPSFGGPGMHLQAPDVGGGRNHPEALQRLFEMELRSNPKSIHASGHSQGMYGQELDLGFGYR</sequence>
<name>A0A1S3TVA1_VIGRR</name>
<accession>A0A1S3TVA1</accession>
<feature type="region of interest" description="Disordered" evidence="1">
    <location>
        <begin position="669"/>
        <end position="690"/>
    </location>
</feature>
<dbReference type="GeneID" id="106759180"/>
<dbReference type="PANTHER" id="PTHR34802:SF1">
    <property type="entry name" value="CHORISMATE SYNTHASE"/>
    <property type="match status" value="1"/>
</dbReference>
<keyword evidence="2" id="KW-1185">Reference proteome</keyword>
<proteinExistence type="predicted"/>
<feature type="region of interest" description="Disordered" evidence="1">
    <location>
        <begin position="58"/>
        <end position="250"/>
    </location>
</feature>
<gene>
    <name evidence="3" type="primary">LOC106759180</name>
</gene>
<reference evidence="2" key="1">
    <citation type="journal article" date="2014" name="Nat. Commun.">
        <title>Genome sequence of mungbean and insights into evolution within Vigna species.</title>
        <authorList>
            <person name="Kang Y.J."/>
            <person name="Kim S.K."/>
            <person name="Kim M.Y."/>
            <person name="Lestari P."/>
            <person name="Kim K.H."/>
            <person name="Ha B.K."/>
            <person name="Jun T.H."/>
            <person name="Hwang W.J."/>
            <person name="Lee T."/>
            <person name="Lee J."/>
            <person name="Shim S."/>
            <person name="Yoon M.Y."/>
            <person name="Jang Y.E."/>
            <person name="Han K.S."/>
            <person name="Taeprayoon P."/>
            <person name="Yoon N."/>
            <person name="Somta P."/>
            <person name="Tanya P."/>
            <person name="Kim K.S."/>
            <person name="Gwag J.G."/>
            <person name="Moon J.K."/>
            <person name="Lee Y.H."/>
            <person name="Park B.S."/>
            <person name="Bombarely A."/>
            <person name="Doyle J.J."/>
            <person name="Jackson S.A."/>
            <person name="Schafleitner R."/>
            <person name="Srinives P."/>
            <person name="Varshney R.K."/>
            <person name="Lee S.H."/>
        </authorList>
    </citation>
    <scope>NUCLEOTIDE SEQUENCE [LARGE SCALE GENOMIC DNA]</scope>
    <source>
        <strain evidence="2">cv. VC1973A</strain>
    </source>
</reference>
<reference evidence="3" key="2">
    <citation type="submission" date="2025-08" db="UniProtKB">
        <authorList>
            <consortium name="RefSeq"/>
        </authorList>
    </citation>
    <scope>IDENTIFICATION</scope>
    <source>
        <tissue evidence="3">Leaf</tissue>
    </source>
</reference>
<feature type="region of interest" description="Disordered" evidence="1">
    <location>
        <begin position="572"/>
        <end position="612"/>
    </location>
</feature>
<organism evidence="2 3">
    <name type="scientific">Vigna radiata var. radiata</name>
    <name type="common">Mung bean</name>
    <name type="synonym">Phaseolus aureus</name>
    <dbReference type="NCBI Taxonomy" id="3916"/>
    <lineage>
        <taxon>Eukaryota</taxon>
        <taxon>Viridiplantae</taxon>
        <taxon>Streptophyta</taxon>
        <taxon>Embryophyta</taxon>
        <taxon>Tracheophyta</taxon>
        <taxon>Spermatophyta</taxon>
        <taxon>Magnoliopsida</taxon>
        <taxon>eudicotyledons</taxon>
        <taxon>Gunneridae</taxon>
        <taxon>Pentapetalae</taxon>
        <taxon>rosids</taxon>
        <taxon>fabids</taxon>
        <taxon>Fabales</taxon>
        <taxon>Fabaceae</taxon>
        <taxon>Papilionoideae</taxon>
        <taxon>50 kb inversion clade</taxon>
        <taxon>NPAAA clade</taxon>
        <taxon>indigoferoid/millettioid clade</taxon>
        <taxon>Phaseoleae</taxon>
        <taxon>Vigna</taxon>
    </lineage>
</organism>